<feature type="compositionally biased region" description="Low complexity" evidence="1">
    <location>
        <begin position="170"/>
        <end position="180"/>
    </location>
</feature>
<feature type="region of interest" description="Disordered" evidence="1">
    <location>
        <begin position="357"/>
        <end position="399"/>
    </location>
</feature>
<name>D7QZP2_9MUSC</name>
<feature type="compositionally biased region" description="Polar residues" evidence="1">
    <location>
        <begin position="239"/>
        <end position="248"/>
    </location>
</feature>
<feature type="compositionally biased region" description="Polar residues" evidence="1">
    <location>
        <begin position="374"/>
        <end position="390"/>
    </location>
</feature>
<evidence type="ECO:0000259" key="2">
    <source>
        <dbReference type="Pfam" id="PF13904"/>
    </source>
</evidence>
<feature type="compositionally biased region" description="Basic residues" evidence="1">
    <location>
        <begin position="90"/>
        <end position="99"/>
    </location>
</feature>
<protein>
    <recommendedName>
        <fullName evidence="2">Coiled-coil domain-containing protein</fullName>
    </recommendedName>
</protein>
<feature type="compositionally biased region" description="Basic and acidic residues" evidence="1">
    <location>
        <begin position="183"/>
        <end position="194"/>
    </location>
</feature>
<feature type="region of interest" description="Disordered" evidence="1">
    <location>
        <begin position="35"/>
        <end position="203"/>
    </location>
</feature>
<organism evidence="3">
    <name type="scientific">Drosophila pseudoobscura</name>
    <dbReference type="NCBI Taxonomy" id="7237"/>
    <lineage>
        <taxon>Eukaryota</taxon>
        <taxon>Metazoa</taxon>
        <taxon>Ecdysozoa</taxon>
        <taxon>Arthropoda</taxon>
        <taxon>Hexapoda</taxon>
        <taxon>Insecta</taxon>
        <taxon>Pterygota</taxon>
        <taxon>Neoptera</taxon>
        <taxon>Endopterygota</taxon>
        <taxon>Diptera</taxon>
        <taxon>Brachycera</taxon>
        <taxon>Muscomorpha</taxon>
        <taxon>Ephydroidea</taxon>
        <taxon>Drosophilidae</taxon>
        <taxon>Drosophila</taxon>
        <taxon>Sophophora</taxon>
    </lineage>
</organism>
<dbReference type="InterPro" id="IPR025259">
    <property type="entry name" value="CCDC34/181"/>
</dbReference>
<dbReference type="EMBL" id="HM017691">
    <property type="protein sequence ID" value="ADH82111.1"/>
    <property type="molecule type" value="Genomic_DNA"/>
</dbReference>
<dbReference type="PANTHER" id="PTHR23247">
    <property type="entry name" value="NY-REN-41 ANTIGEN L15 -RELATED"/>
    <property type="match status" value="1"/>
</dbReference>
<evidence type="ECO:0000313" key="3">
    <source>
        <dbReference type="EMBL" id="ADH82111.1"/>
    </source>
</evidence>
<dbReference type="Pfam" id="PF13904">
    <property type="entry name" value="CCDC34"/>
    <property type="match status" value="1"/>
</dbReference>
<reference evidence="3" key="1">
    <citation type="journal article" date="2010" name="Mol. Biol. Evol.">
        <title>Adaptive evolution of genes duplicated from the Drosophila pseudoobscura neo-X chromosome.</title>
        <authorList>
            <person name="Meisel R.P."/>
            <person name="Hilldorfer B.B."/>
            <person name="Koch J.L."/>
            <person name="Lockton S."/>
            <person name="Schaeffer S.W."/>
        </authorList>
    </citation>
    <scope>NUCLEOTIDE SEQUENCE</scope>
    <source>
        <strain evidence="3">MV23 1120</strain>
    </source>
</reference>
<evidence type="ECO:0000256" key="1">
    <source>
        <dbReference type="SAM" id="MobiDB-lite"/>
    </source>
</evidence>
<proteinExistence type="predicted"/>
<dbReference type="PANTHER" id="PTHR23247:SF2">
    <property type="entry name" value="COILED-COIL DOMAIN-CONTAINING PROTEIN 34"/>
    <property type="match status" value="1"/>
</dbReference>
<accession>D7QZP2</accession>
<dbReference type="AlphaFoldDB" id="D7QZP2"/>
<feature type="compositionally biased region" description="Basic and acidic residues" evidence="1">
    <location>
        <begin position="35"/>
        <end position="46"/>
    </location>
</feature>
<feature type="domain" description="Coiled-coil" evidence="2">
    <location>
        <begin position="407"/>
        <end position="582"/>
    </location>
</feature>
<feature type="compositionally biased region" description="Polar residues" evidence="1">
    <location>
        <begin position="102"/>
        <end position="112"/>
    </location>
</feature>
<sequence length="584" mass="65761">MAFYGGVNAKGYFIPLKELTKGIKTTQMKTAIEKCPEKSDRFEEGTSQRSPTIPGCTFPLTPKSDRIGCKKMRPKKDQKSSPLSSSGKEVKKKLIKKIKTVSPGSSASCGNPRTSVRRSSKNSSASSSPGKTFRIIKRSESHKSQPNAEKTRKYPASSSSGSSRKKTTHKSSSSSSLGGTFNKDSRINIKRSPEMQKPMSSPYSKAVFRGISRIKANQSLQTRKPGGNLPRMNVEKQSSESCKSTSTDEGFHGSKLMKKTKQSKNFNFSPLSSYDDINTDLMISLSPISECASSDDASAAGYRMMRQRSSDFHVSMFESSPDSCLSEKKPTLLDSTSDELRTRKTLLNLMHKSHLRTSTSVESVPEIEDGDTATIKSSPISENGTPNSPKSPKENHLKENAKTWTMTYDDWLEYKRMQRKEQKHRQMEERAAKDSYAAQRKEISQMVYQMWLKNKQREEEEQRVQNHTQLAALNASSSLKGNPITVTAAAKPSRNISKEEINQELESWRLKKIQMQKSKRQEEKLAKIKHEEDLFHRQTQSAMAIKKWFSTVHKKPKPVPMNQGLDSLRGTISDLYINPQPWMQ</sequence>
<gene>
    <name evidence="3" type="ORF">GA22206</name>
</gene>
<feature type="region of interest" description="Disordered" evidence="1">
    <location>
        <begin position="221"/>
        <end position="252"/>
    </location>
</feature>
<dbReference type="InterPro" id="IPR045323">
    <property type="entry name" value="CCDC34"/>
</dbReference>